<dbReference type="Gene3D" id="3.60.10.10">
    <property type="entry name" value="Endonuclease/exonuclease/phosphatase"/>
    <property type="match status" value="1"/>
</dbReference>
<feature type="compositionally biased region" description="Polar residues" evidence="1">
    <location>
        <begin position="1"/>
        <end position="11"/>
    </location>
</feature>
<evidence type="ECO:0000256" key="1">
    <source>
        <dbReference type="SAM" id="MobiDB-lite"/>
    </source>
</evidence>
<dbReference type="GO" id="GO:0006281">
    <property type="term" value="P:DNA repair"/>
    <property type="evidence" value="ECO:0007669"/>
    <property type="project" value="InterPro"/>
</dbReference>
<dbReference type="EMBL" id="CM029041">
    <property type="protein sequence ID" value="KAG2629566.1"/>
    <property type="molecule type" value="Genomic_DNA"/>
</dbReference>
<keyword evidence="4" id="KW-1185">Reference proteome</keyword>
<dbReference type="GO" id="GO:0008311">
    <property type="term" value="F:double-stranded DNA 3'-5' DNA exonuclease activity"/>
    <property type="evidence" value="ECO:0007669"/>
    <property type="project" value="InterPro"/>
</dbReference>
<dbReference type="Pfam" id="PF03372">
    <property type="entry name" value="Exo_endo_phos"/>
    <property type="match status" value="1"/>
</dbReference>
<dbReference type="InterPro" id="IPR036691">
    <property type="entry name" value="Endo/exonu/phosph_ase_sf"/>
</dbReference>
<dbReference type="PANTHER" id="PTHR43250">
    <property type="entry name" value="EXODEOXYRIBONUCLEASE III"/>
    <property type="match status" value="1"/>
</dbReference>
<feature type="domain" description="Endonuclease/exonuclease/phosphatase" evidence="2">
    <location>
        <begin position="55"/>
        <end position="188"/>
    </location>
</feature>
<name>A0A8T0V7R8_PANVG</name>
<organism evidence="3 4">
    <name type="scientific">Panicum virgatum</name>
    <name type="common">Blackwell switchgrass</name>
    <dbReference type="NCBI Taxonomy" id="38727"/>
    <lineage>
        <taxon>Eukaryota</taxon>
        <taxon>Viridiplantae</taxon>
        <taxon>Streptophyta</taxon>
        <taxon>Embryophyta</taxon>
        <taxon>Tracheophyta</taxon>
        <taxon>Spermatophyta</taxon>
        <taxon>Magnoliopsida</taxon>
        <taxon>Liliopsida</taxon>
        <taxon>Poales</taxon>
        <taxon>Poaceae</taxon>
        <taxon>PACMAD clade</taxon>
        <taxon>Panicoideae</taxon>
        <taxon>Panicodae</taxon>
        <taxon>Paniceae</taxon>
        <taxon>Panicinae</taxon>
        <taxon>Panicum</taxon>
        <taxon>Panicum sect. Hiantes</taxon>
    </lineage>
</organism>
<evidence type="ECO:0000313" key="3">
    <source>
        <dbReference type="EMBL" id="KAG2629566.1"/>
    </source>
</evidence>
<dbReference type="SUPFAM" id="SSF56219">
    <property type="entry name" value="DNase I-like"/>
    <property type="match status" value="1"/>
</dbReference>
<reference evidence="3" key="1">
    <citation type="submission" date="2020-05" db="EMBL/GenBank/DDBJ databases">
        <title>WGS assembly of Panicum virgatum.</title>
        <authorList>
            <person name="Lovell J.T."/>
            <person name="Jenkins J."/>
            <person name="Shu S."/>
            <person name="Juenger T.E."/>
            <person name="Schmutz J."/>
        </authorList>
    </citation>
    <scope>NUCLEOTIDE SEQUENCE</scope>
    <source>
        <strain evidence="3">AP13</strain>
    </source>
</reference>
<protein>
    <recommendedName>
        <fullName evidence="2">Endonuclease/exonuclease/phosphatase domain-containing protein</fullName>
    </recommendedName>
</protein>
<dbReference type="InterPro" id="IPR005135">
    <property type="entry name" value="Endo/exonuclease/phosphatase"/>
</dbReference>
<comment type="caution">
    <text evidence="3">The sequence shown here is derived from an EMBL/GenBank/DDBJ whole genome shotgun (WGS) entry which is preliminary data.</text>
</comment>
<dbReference type="AlphaFoldDB" id="A0A8T0V7R8"/>
<dbReference type="PANTHER" id="PTHR43250:SF2">
    <property type="entry name" value="EXODEOXYRIBONUCLEASE III"/>
    <property type="match status" value="1"/>
</dbReference>
<sequence length="189" mass="20868">MDLKPTRNSLGRNPLSDALHRNPGVVINGQGPGRHPPKGVSYRDLGTMISEQWSGSWNVGSLTGKLRELVDAAIRRRVNILCVQETKWKGQKAKEVEDTGFKLWYTGATPGRNGVGILIDRSLKDGVVEVRRQGDRIILIRLVVGDSVLNVISAYAPHVGLSESTKMQFWEDLDSMVSTVPTSEKFFIG</sequence>
<evidence type="ECO:0000259" key="2">
    <source>
        <dbReference type="Pfam" id="PF03372"/>
    </source>
</evidence>
<dbReference type="Proteomes" id="UP000823388">
    <property type="component" value="Chromosome 3K"/>
</dbReference>
<evidence type="ECO:0000313" key="4">
    <source>
        <dbReference type="Proteomes" id="UP000823388"/>
    </source>
</evidence>
<dbReference type="InterPro" id="IPR037493">
    <property type="entry name" value="ExoIII-like"/>
</dbReference>
<feature type="region of interest" description="Disordered" evidence="1">
    <location>
        <begin position="1"/>
        <end position="37"/>
    </location>
</feature>
<gene>
    <name evidence="3" type="ORF">PVAP13_3KG464903</name>
</gene>
<accession>A0A8T0V7R8</accession>
<proteinExistence type="predicted"/>